<evidence type="ECO:0000256" key="1">
    <source>
        <dbReference type="ARBA" id="ARBA00002501"/>
    </source>
</evidence>
<keyword evidence="5 7" id="KW-1133">Transmembrane helix</keyword>
<evidence type="ECO:0000256" key="6">
    <source>
        <dbReference type="ARBA" id="ARBA00023136"/>
    </source>
</evidence>
<dbReference type="AlphaFoldDB" id="A0A7J7CYT4"/>
<feature type="transmembrane region" description="Helical" evidence="7">
    <location>
        <begin position="142"/>
        <end position="175"/>
    </location>
</feature>
<evidence type="ECO:0000256" key="4">
    <source>
        <dbReference type="ARBA" id="ARBA00022692"/>
    </source>
</evidence>
<keyword evidence="6 7" id="KW-0472">Membrane</keyword>
<name>A0A7J7CYT4_TRIWF</name>
<comment type="subcellular location">
    <subcellularLocation>
        <location evidence="2">Endomembrane system</location>
        <topology evidence="2">Multi-pass membrane protein</topology>
    </subcellularLocation>
    <subcellularLocation>
        <location evidence="7">Membrane</location>
        <topology evidence="7">Multi-pass membrane protein</topology>
    </subcellularLocation>
</comment>
<dbReference type="PANTHER" id="PTHR19317">
    <property type="entry name" value="PRENYLATED RAB ACCEPTOR 1-RELATED"/>
    <property type="match status" value="1"/>
</dbReference>
<dbReference type="FunCoup" id="A0A7J7CYT4">
    <property type="interactions" value="2365"/>
</dbReference>
<comment type="caution">
    <text evidence="8">The sequence shown here is derived from an EMBL/GenBank/DDBJ whole genome shotgun (WGS) entry which is preliminary data.</text>
</comment>
<comment type="function">
    <text evidence="1 7">May be involved in both secretory and endocytic intracellular trafficking in the endosomal/prevacuolar compartments.</text>
</comment>
<comment type="similarity">
    <text evidence="3 7">Belongs to the PRA1 family.</text>
</comment>
<evidence type="ECO:0000256" key="2">
    <source>
        <dbReference type="ARBA" id="ARBA00004127"/>
    </source>
</evidence>
<keyword evidence="7" id="KW-0813">Transport</keyword>
<evidence type="ECO:0000313" key="9">
    <source>
        <dbReference type="Proteomes" id="UP000593562"/>
    </source>
</evidence>
<dbReference type="EMBL" id="JAAARO010000012">
    <property type="protein sequence ID" value="KAF5739261.1"/>
    <property type="molecule type" value="Genomic_DNA"/>
</dbReference>
<dbReference type="InParanoid" id="A0A7J7CYT4"/>
<dbReference type="OrthoDB" id="63113at2759"/>
<reference evidence="8 9" key="1">
    <citation type="journal article" date="2020" name="Nat. Commun.">
        <title>Genome of Tripterygium wilfordii and identification of cytochrome P450 involved in triptolide biosynthesis.</title>
        <authorList>
            <person name="Tu L."/>
            <person name="Su P."/>
            <person name="Zhang Z."/>
            <person name="Gao L."/>
            <person name="Wang J."/>
            <person name="Hu T."/>
            <person name="Zhou J."/>
            <person name="Zhang Y."/>
            <person name="Zhao Y."/>
            <person name="Liu Y."/>
            <person name="Song Y."/>
            <person name="Tong Y."/>
            <person name="Lu Y."/>
            <person name="Yang J."/>
            <person name="Xu C."/>
            <person name="Jia M."/>
            <person name="Peters R.J."/>
            <person name="Huang L."/>
            <person name="Gao W."/>
        </authorList>
    </citation>
    <scope>NUCLEOTIDE SEQUENCE [LARGE SCALE GENOMIC DNA]</scope>
    <source>
        <strain evidence="9">cv. XIE 37</strain>
        <tissue evidence="8">Leaf</tissue>
    </source>
</reference>
<dbReference type="GO" id="GO:0016192">
    <property type="term" value="P:vesicle-mediated transport"/>
    <property type="evidence" value="ECO:0007669"/>
    <property type="project" value="TreeGrafter"/>
</dbReference>
<dbReference type="Proteomes" id="UP000593562">
    <property type="component" value="Unassembled WGS sequence"/>
</dbReference>
<dbReference type="Pfam" id="PF03208">
    <property type="entry name" value="PRA1"/>
    <property type="match status" value="1"/>
</dbReference>
<proteinExistence type="inferred from homology"/>
<dbReference type="GO" id="GO:0005794">
    <property type="term" value="C:Golgi apparatus"/>
    <property type="evidence" value="ECO:0007669"/>
    <property type="project" value="TreeGrafter"/>
</dbReference>
<organism evidence="8 9">
    <name type="scientific">Tripterygium wilfordii</name>
    <name type="common">Thunder God vine</name>
    <dbReference type="NCBI Taxonomy" id="458696"/>
    <lineage>
        <taxon>Eukaryota</taxon>
        <taxon>Viridiplantae</taxon>
        <taxon>Streptophyta</taxon>
        <taxon>Embryophyta</taxon>
        <taxon>Tracheophyta</taxon>
        <taxon>Spermatophyta</taxon>
        <taxon>Magnoliopsida</taxon>
        <taxon>eudicotyledons</taxon>
        <taxon>Gunneridae</taxon>
        <taxon>Pentapetalae</taxon>
        <taxon>rosids</taxon>
        <taxon>fabids</taxon>
        <taxon>Celastrales</taxon>
        <taxon>Celastraceae</taxon>
        <taxon>Tripterygium</taxon>
    </lineage>
</organism>
<dbReference type="GO" id="GO:0005783">
    <property type="term" value="C:endoplasmic reticulum"/>
    <property type="evidence" value="ECO:0007669"/>
    <property type="project" value="UniProtKB-ARBA"/>
</dbReference>
<feature type="transmembrane region" description="Helical" evidence="7">
    <location>
        <begin position="89"/>
        <end position="122"/>
    </location>
</feature>
<protein>
    <recommendedName>
        <fullName evidence="7">PRA1 family protein</fullName>
    </recommendedName>
</protein>
<sequence length="216" mass="23904">MSLKSGAGYGTIPTTAATTTTTQQPSSSNTAATSTLTFFSRATHTTRSLIARRRPWRELLDYSSISRPYSYSEAISRIKRNLNYFRVNYAMVFLFILFVGLLWHPVSMIVFLLIFVAWFFLYFNRDGDAPLVVFNSTLDDKAVLLGLGFVTILALVFTHVGLNVLVSLIVVVVVVGLHAAFRGTEDLFLDEESAAERGLLSVVGSPMSSPTNYARI</sequence>
<evidence type="ECO:0000256" key="3">
    <source>
        <dbReference type="ARBA" id="ARBA00006483"/>
    </source>
</evidence>
<dbReference type="PANTHER" id="PTHR19317:SF16">
    <property type="entry name" value="PRA1 FAMILY PROTEIN E"/>
    <property type="match status" value="1"/>
</dbReference>
<evidence type="ECO:0000256" key="7">
    <source>
        <dbReference type="RuleBase" id="RU363107"/>
    </source>
</evidence>
<keyword evidence="4 7" id="KW-0812">Transmembrane</keyword>
<dbReference type="GO" id="GO:0016020">
    <property type="term" value="C:membrane"/>
    <property type="evidence" value="ECO:0007669"/>
    <property type="project" value="UniProtKB-SubCell"/>
</dbReference>
<accession>A0A7J7CYT4</accession>
<keyword evidence="9" id="KW-1185">Reference proteome</keyword>
<evidence type="ECO:0000313" key="8">
    <source>
        <dbReference type="EMBL" id="KAF5739261.1"/>
    </source>
</evidence>
<evidence type="ECO:0000256" key="5">
    <source>
        <dbReference type="ARBA" id="ARBA00022989"/>
    </source>
</evidence>
<dbReference type="InterPro" id="IPR004895">
    <property type="entry name" value="Prenylated_rab_accept_PRA1"/>
</dbReference>
<gene>
    <name evidence="8" type="ORF">HS088_TW12G00463</name>
</gene>